<evidence type="ECO:0008006" key="2">
    <source>
        <dbReference type="Google" id="ProtNLM"/>
    </source>
</evidence>
<gene>
    <name evidence="1" type="ORF">ENV70_00910</name>
</gene>
<accession>A0A7C6EH99</accession>
<organism evidence="1">
    <name type="scientific">candidate division WOR-3 bacterium</name>
    <dbReference type="NCBI Taxonomy" id="2052148"/>
    <lineage>
        <taxon>Bacteria</taxon>
        <taxon>Bacteria division WOR-3</taxon>
    </lineage>
</organism>
<comment type="caution">
    <text evidence="1">The sequence shown here is derived from an EMBL/GenBank/DDBJ whole genome shotgun (WGS) entry which is preliminary data.</text>
</comment>
<evidence type="ECO:0000313" key="1">
    <source>
        <dbReference type="EMBL" id="HHS62162.1"/>
    </source>
</evidence>
<name>A0A7C6EH99_UNCW3</name>
<sequence>MSVNLLSIFFFSLFCSIEFPLEFNGRVFLGKYLNSDTTRFNMDASAQMRCTMVKYNKFSFYMEYRDDLDMAEQKGGVSLDPRYSHYYVTGGFEYDFSKIFSHFSFIHDCVHDIDYEVEGTPVFNRISILFAHNGYHPKNVVLTDEKFLWAFATKLYPHWKYHGWDVNAGADYQIDFNIDLIYKFFDKKPLGAFTNLNLLLCRGDTTFYHQDFIRTNFFYKNSSRRIGFEIKYNFYNNDPIKNPGGLWLLSAFVEF</sequence>
<reference evidence="1" key="1">
    <citation type="journal article" date="2020" name="mSystems">
        <title>Genome- and Community-Level Interaction Insights into Carbon Utilization and Element Cycling Functions of Hydrothermarchaeota in Hydrothermal Sediment.</title>
        <authorList>
            <person name="Zhou Z."/>
            <person name="Liu Y."/>
            <person name="Xu W."/>
            <person name="Pan J."/>
            <person name="Luo Z.H."/>
            <person name="Li M."/>
        </authorList>
    </citation>
    <scope>NUCLEOTIDE SEQUENCE [LARGE SCALE GENOMIC DNA]</scope>
    <source>
        <strain evidence="1">SpSt-783</strain>
    </source>
</reference>
<dbReference type="EMBL" id="DTHJ01000019">
    <property type="protein sequence ID" value="HHS62162.1"/>
    <property type="molecule type" value="Genomic_DNA"/>
</dbReference>
<dbReference type="AlphaFoldDB" id="A0A7C6EH99"/>
<proteinExistence type="predicted"/>
<protein>
    <recommendedName>
        <fullName evidence="2">DUF481 domain-containing protein</fullName>
    </recommendedName>
</protein>